<dbReference type="Pfam" id="PF13472">
    <property type="entry name" value="Lipase_GDSL_2"/>
    <property type="match status" value="1"/>
</dbReference>
<proteinExistence type="predicted"/>
<dbReference type="Gene3D" id="3.40.50.1110">
    <property type="entry name" value="SGNH hydrolase"/>
    <property type="match status" value="1"/>
</dbReference>
<keyword evidence="3" id="KW-1185">Reference proteome</keyword>
<evidence type="ECO:0000259" key="1">
    <source>
        <dbReference type="Pfam" id="PF13472"/>
    </source>
</evidence>
<evidence type="ECO:0000313" key="3">
    <source>
        <dbReference type="Proteomes" id="UP000187735"/>
    </source>
</evidence>
<dbReference type="OrthoDB" id="9815670at2"/>
<dbReference type="InterPro" id="IPR013830">
    <property type="entry name" value="SGNH_hydro"/>
</dbReference>
<feature type="domain" description="SGNH hydrolase-type esterase" evidence="1">
    <location>
        <begin position="48"/>
        <end position="203"/>
    </location>
</feature>
<sequence length="232" mass="25727">MKHIAILLTTILVAQFLAAEEPIRERIEWIDIWVTDANKDDLPRVLLVGDSITRGYFGGTEKLLAGKASCARLTTSKCVSAPTFNDDLQLLLKQYNFSVIHFNNGLHGWGYTEEQYREGLAKTVAAVKKHAADAKFIWATTTPVRDRSDLQKFGDRTARVKERNLIAAEIMKEHGISTNDLFGLVEEDPDWYSGDGTHFNGKGKVAQAKQVAESVMKCLPVSVSRAGESNGM</sequence>
<dbReference type="SUPFAM" id="SSF52266">
    <property type="entry name" value="SGNH hydrolase"/>
    <property type="match status" value="1"/>
</dbReference>
<dbReference type="GO" id="GO:0016788">
    <property type="term" value="F:hydrolase activity, acting on ester bonds"/>
    <property type="evidence" value="ECO:0007669"/>
    <property type="project" value="UniProtKB-ARBA"/>
</dbReference>
<name>A0A1P8WH03_9PLAN</name>
<dbReference type="STRING" id="1891926.Fuma_02950"/>
<dbReference type="AlphaFoldDB" id="A0A1P8WH03"/>
<gene>
    <name evidence="2" type="ORF">Fuma_02950</name>
</gene>
<dbReference type="EMBL" id="CP017641">
    <property type="protein sequence ID" value="APZ93333.1"/>
    <property type="molecule type" value="Genomic_DNA"/>
</dbReference>
<dbReference type="Proteomes" id="UP000187735">
    <property type="component" value="Chromosome"/>
</dbReference>
<protein>
    <recommendedName>
        <fullName evidence="1">SGNH hydrolase-type esterase domain-containing protein</fullName>
    </recommendedName>
</protein>
<dbReference type="RefSeq" id="WP_077024805.1">
    <property type="nucleotide sequence ID" value="NZ_CP017641.1"/>
</dbReference>
<organism evidence="2 3">
    <name type="scientific">Fuerstiella marisgermanici</name>
    <dbReference type="NCBI Taxonomy" id="1891926"/>
    <lineage>
        <taxon>Bacteria</taxon>
        <taxon>Pseudomonadati</taxon>
        <taxon>Planctomycetota</taxon>
        <taxon>Planctomycetia</taxon>
        <taxon>Planctomycetales</taxon>
        <taxon>Planctomycetaceae</taxon>
        <taxon>Fuerstiella</taxon>
    </lineage>
</organism>
<evidence type="ECO:0000313" key="2">
    <source>
        <dbReference type="EMBL" id="APZ93333.1"/>
    </source>
</evidence>
<dbReference type="CDD" id="cd00229">
    <property type="entry name" value="SGNH_hydrolase"/>
    <property type="match status" value="1"/>
</dbReference>
<reference evidence="2 3" key="1">
    <citation type="journal article" date="2016" name="Front. Microbiol.">
        <title>Fuerstia marisgermanicae gen. nov., sp. nov., an Unusual Member of the Phylum Planctomycetes from the German Wadden Sea.</title>
        <authorList>
            <person name="Kohn T."/>
            <person name="Heuer A."/>
            <person name="Jogler M."/>
            <person name="Vollmers J."/>
            <person name="Boedeker C."/>
            <person name="Bunk B."/>
            <person name="Rast P."/>
            <person name="Borchert D."/>
            <person name="Glockner I."/>
            <person name="Freese H.M."/>
            <person name="Klenk H.P."/>
            <person name="Overmann J."/>
            <person name="Kaster A.K."/>
            <person name="Rohde M."/>
            <person name="Wiegand S."/>
            <person name="Jogler C."/>
        </authorList>
    </citation>
    <scope>NUCLEOTIDE SEQUENCE [LARGE SCALE GENOMIC DNA]</scope>
    <source>
        <strain evidence="2 3">NH11</strain>
    </source>
</reference>
<accession>A0A1P8WH03</accession>
<dbReference type="KEGG" id="fmr:Fuma_02950"/>
<dbReference type="InterPro" id="IPR036514">
    <property type="entry name" value="SGNH_hydro_sf"/>
</dbReference>